<protein>
    <submittedName>
        <fullName evidence="4">Phenylalanine racemase</fullName>
    </submittedName>
</protein>
<dbReference type="Pfam" id="PF00501">
    <property type="entry name" value="AMP-binding"/>
    <property type="match status" value="1"/>
</dbReference>
<dbReference type="AlphaFoldDB" id="A0A3R8L474"/>
<dbReference type="Proteomes" id="UP000274920">
    <property type="component" value="Unassembled WGS sequence"/>
</dbReference>
<comment type="caution">
    <text evidence="4">The sequence shown here is derived from an EMBL/GenBank/DDBJ whole genome shotgun (WGS) entry which is preliminary data.</text>
</comment>
<dbReference type="InterPro" id="IPR020845">
    <property type="entry name" value="AMP-binding_CS"/>
</dbReference>
<evidence type="ECO:0000256" key="1">
    <source>
        <dbReference type="ARBA" id="ARBA00022450"/>
    </source>
</evidence>
<reference evidence="4" key="1">
    <citation type="submission" date="2018-10" db="EMBL/GenBank/DDBJ databases">
        <title>Schaedlerella arabinophila gen. nov. sp. nov., isolated from the mouse intestinal tract and comparative analysis with the genome of the closely related altered Schaedler flora strain ASF502.</title>
        <authorList>
            <person name="Miyake S."/>
            <person name="Soh M."/>
            <person name="Seedorf H."/>
        </authorList>
    </citation>
    <scope>NUCLEOTIDE SEQUENCE [LARGE SCALE GENOMIC DNA]</scope>
    <source>
        <strain evidence="4">DSM 106076</strain>
    </source>
</reference>
<sequence>MNINLLDHFENTVSKNRNRISVKHKEESITFAELESRAKIVGGIITDIVPDALNKPIAVFLPKEINTVIADLGIMYSVNPFMNLDIKMPEERIKNIFGLIKPVAVVTSRKYQMKLSQISVPMILIDEIEWENNCEVDERLSERRNSMIDTDPFCIINTSGSTGTPKGVILNHRSFFDFMEVSNKKFGFNGAEIMGSLSPVVFDIFDFELCMLMLNGSQLILLDAFLASFPARLLETMAQEKVSFIFWVPSIMVNIANMHLLEKIPLSDLKLVWFAGEVFPTKQFCYWFDNLPNTKFANLYGPIEITLDCTYFVVEKRPDEREALPIGIPYRNTDILILNENNQRCAVEEEGELCVRGTSLAMGYYNNPEKTAVAFTQNPLNRAYPEIIYRTGDMAYIRKDGNIMFKGRKDSLIKHMGYRIELGEIEHVIENDLKLVKYCCAVYQYEKKEIVLYYESDNEITDKNFRTALMKIFPSYMIPGVFEKMDELPRNTNGKIDRLLLKEKANMI</sequence>
<dbReference type="PANTHER" id="PTHR44845:SF6">
    <property type="entry name" value="BETA-ALANINE-ACTIVATING ENZYME"/>
    <property type="match status" value="1"/>
</dbReference>
<dbReference type="Gene3D" id="3.40.50.12780">
    <property type="entry name" value="N-terminal domain of ligase-like"/>
    <property type="match status" value="1"/>
</dbReference>
<dbReference type="RefSeq" id="WP_125129779.1">
    <property type="nucleotide sequence ID" value="NZ_RHJS01000002.1"/>
</dbReference>
<dbReference type="InterPro" id="IPR045851">
    <property type="entry name" value="AMP-bd_C_sf"/>
</dbReference>
<dbReference type="EMBL" id="RHJS01000002">
    <property type="protein sequence ID" value="RRK34687.1"/>
    <property type="molecule type" value="Genomic_DNA"/>
</dbReference>
<evidence type="ECO:0000313" key="5">
    <source>
        <dbReference type="Proteomes" id="UP000274920"/>
    </source>
</evidence>
<dbReference type="InterPro" id="IPR000873">
    <property type="entry name" value="AMP-dep_synth/lig_dom"/>
</dbReference>
<keyword evidence="2" id="KW-0597">Phosphoprotein</keyword>
<dbReference type="PANTHER" id="PTHR44845">
    <property type="entry name" value="CARRIER DOMAIN-CONTAINING PROTEIN"/>
    <property type="match status" value="1"/>
</dbReference>
<dbReference type="PROSITE" id="PS00455">
    <property type="entry name" value="AMP_BINDING"/>
    <property type="match status" value="1"/>
</dbReference>
<keyword evidence="5" id="KW-1185">Reference proteome</keyword>
<evidence type="ECO:0000256" key="2">
    <source>
        <dbReference type="ARBA" id="ARBA00022553"/>
    </source>
</evidence>
<dbReference type="Gene3D" id="3.30.300.30">
    <property type="match status" value="1"/>
</dbReference>
<dbReference type="InterPro" id="IPR042099">
    <property type="entry name" value="ANL_N_sf"/>
</dbReference>
<feature type="domain" description="AMP-dependent synthetase/ligase" evidence="3">
    <location>
        <begin position="9"/>
        <end position="365"/>
    </location>
</feature>
<name>A0A3R8L474_9FIRM</name>
<accession>A0A3R8L474</accession>
<keyword evidence="1" id="KW-0596">Phosphopantetheine</keyword>
<evidence type="ECO:0000259" key="3">
    <source>
        <dbReference type="Pfam" id="PF00501"/>
    </source>
</evidence>
<proteinExistence type="predicted"/>
<gene>
    <name evidence="4" type="ORF">EBB54_27620</name>
</gene>
<organism evidence="4 5">
    <name type="scientific">Schaedlerella arabinosiphila</name>
    <dbReference type="NCBI Taxonomy" id="2044587"/>
    <lineage>
        <taxon>Bacteria</taxon>
        <taxon>Bacillati</taxon>
        <taxon>Bacillota</taxon>
        <taxon>Clostridia</taxon>
        <taxon>Lachnospirales</taxon>
        <taxon>Lachnospiraceae</taxon>
        <taxon>Schaedlerella</taxon>
    </lineage>
</organism>
<evidence type="ECO:0000313" key="4">
    <source>
        <dbReference type="EMBL" id="RRK34687.1"/>
    </source>
</evidence>
<dbReference type="SUPFAM" id="SSF56801">
    <property type="entry name" value="Acetyl-CoA synthetase-like"/>
    <property type="match status" value="1"/>
</dbReference>